<feature type="site" description="Interaction with DNA" evidence="10">
    <location>
        <position position="143"/>
    </location>
</feature>
<dbReference type="SUPFAM" id="SSF56712">
    <property type="entry name" value="Prokaryotic type I DNA topoisomerase"/>
    <property type="match status" value="1"/>
</dbReference>
<dbReference type="Gene3D" id="3.40.50.140">
    <property type="match status" value="1"/>
</dbReference>
<dbReference type="InterPro" id="IPR013826">
    <property type="entry name" value="Topo_IA_cen_sub3"/>
</dbReference>
<evidence type="ECO:0000313" key="13">
    <source>
        <dbReference type="EMBL" id="ACZ41406.1"/>
    </source>
</evidence>
<evidence type="ECO:0000256" key="7">
    <source>
        <dbReference type="ARBA" id="ARBA00023029"/>
    </source>
</evidence>
<dbReference type="Pfam" id="PF01396">
    <property type="entry name" value="Zn_ribbon_Top1"/>
    <property type="match status" value="2"/>
</dbReference>
<evidence type="ECO:0000256" key="8">
    <source>
        <dbReference type="ARBA" id="ARBA00023125"/>
    </source>
</evidence>
<feature type="site" description="Interaction with DNA" evidence="10">
    <location>
        <position position="309"/>
    </location>
</feature>
<dbReference type="eggNOG" id="COG0550">
    <property type="taxonomic scope" value="Bacteria"/>
</dbReference>
<dbReference type="InterPro" id="IPR000380">
    <property type="entry name" value="Topo_IA"/>
</dbReference>
<dbReference type="InterPro" id="IPR013497">
    <property type="entry name" value="Topo_IA_cen"/>
</dbReference>
<reference evidence="14" key="1">
    <citation type="journal article" date="2010" name="Stand. Genomic Sci.">
        <title>Complete genome sequence of 'Thermobaculum terrenum' type strain (YNP1).</title>
        <authorList>
            <person name="Kiss H."/>
            <person name="Cleland D."/>
            <person name="Lapidus A."/>
            <person name="Lucas S."/>
            <person name="Glavina Del Rio T."/>
            <person name="Nolan M."/>
            <person name="Tice H."/>
            <person name="Han C."/>
            <person name="Goodwin L."/>
            <person name="Pitluck S."/>
            <person name="Liolios K."/>
            <person name="Ivanova N."/>
            <person name="Mavromatis K."/>
            <person name="Ovchinnikova G."/>
            <person name="Pati A."/>
            <person name="Chen A."/>
            <person name="Palaniappan K."/>
            <person name="Land M."/>
            <person name="Hauser L."/>
            <person name="Chang Y."/>
            <person name="Jeffries C."/>
            <person name="Lu M."/>
            <person name="Brettin T."/>
            <person name="Detter J."/>
            <person name="Goker M."/>
            <person name="Tindall B."/>
            <person name="Beck B."/>
            <person name="McDermott T."/>
            <person name="Woyke T."/>
            <person name="Bristow J."/>
            <person name="Eisen J."/>
            <person name="Markowitz V."/>
            <person name="Hugenholtz P."/>
            <person name="Kyrpides N."/>
            <person name="Klenk H."/>
            <person name="Cheng J."/>
        </authorList>
    </citation>
    <scope>NUCLEOTIDE SEQUENCE [LARGE SCALE GENOMIC DNA]</scope>
    <source>
        <strain evidence="14">ATCC BAA-798 / YNP1</strain>
    </source>
</reference>
<dbReference type="PROSITE" id="PS00396">
    <property type="entry name" value="TOPO_IA_1"/>
    <property type="match status" value="1"/>
</dbReference>
<protein>
    <recommendedName>
        <fullName evidence="10">DNA topoisomerase 1</fullName>
        <ecNumber evidence="10">5.6.2.1</ecNumber>
    </recommendedName>
    <alternativeName>
        <fullName evidence="10">DNA topoisomerase I</fullName>
    </alternativeName>
</protein>
<dbReference type="CDD" id="cd00186">
    <property type="entry name" value="TOP1Ac"/>
    <property type="match status" value="1"/>
</dbReference>
<evidence type="ECO:0000313" key="14">
    <source>
        <dbReference type="Proteomes" id="UP000000323"/>
    </source>
</evidence>
<dbReference type="InterPro" id="IPR003601">
    <property type="entry name" value="Topo_IA_2"/>
</dbReference>
<dbReference type="PANTHER" id="PTHR42785:SF1">
    <property type="entry name" value="DNA TOPOISOMERASE"/>
    <property type="match status" value="1"/>
</dbReference>
<dbReference type="AlphaFoldDB" id="D1CEQ0"/>
<feature type="domain" description="Toprim" evidence="11">
    <location>
        <begin position="3"/>
        <end position="113"/>
    </location>
</feature>
<dbReference type="InterPro" id="IPR005733">
    <property type="entry name" value="TopoI_bac-type"/>
</dbReference>
<dbReference type="Pfam" id="PF01751">
    <property type="entry name" value="Toprim"/>
    <property type="match status" value="1"/>
</dbReference>
<evidence type="ECO:0000256" key="3">
    <source>
        <dbReference type="ARBA" id="ARBA00022723"/>
    </source>
</evidence>
<dbReference type="SMART" id="SM00493">
    <property type="entry name" value="TOPRIM"/>
    <property type="match status" value="1"/>
</dbReference>
<evidence type="ECO:0000259" key="11">
    <source>
        <dbReference type="PROSITE" id="PS50880"/>
    </source>
</evidence>
<evidence type="ECO:0000256" key="10">
    <source>
        <dbReference type="HAMAP-Rule" id="MF_00952"/>
    </source>
</evidence>
<keyword evidence="14" id="KW-1185">Reference proteome</keyword>
<dbReference type="CDD" id="cd03363">
    <property type="entry name" value="TOPRIM_TopoIA_TopoI"/>
    <property type="match status" value="1"/>
</dbReference>
<feature type="site" description="Interaction with DNA" evidence="10">
    <location>
        <position position="155"/>
    </location>
</feature>
<dbReference type="GO" id="GO:0003917">
    <property type="term" value="F:DNA topoisomerase type I (single strand cut, ATP-independent) activity"/>
    <property type="evidence" value="ECO:0007669"/>
    <property type="project" value="UniProtKB-UniRule"/>
</dbReference>
<keyword evidence="8 10" id="KW-0238">DNA-binding</keyword>
<dbReference type="PROSITE" id="PS50880">
    <property type="entry name" value="TOPRIM"/>
    <property type="match status" value="1"/>
</dbReference>
<dbReference type="SMART" id="SM00436">
    <property type="entry name" value="TOP1Bc"/>
    <property type="match status" value="1"/>
</dbReference>
<dbReference type="PANTHER" id="PTHR42785">
    <property type="entry name" value="DNA TOPOISOMERASE, TYPE IA, CORE"/>
    <property type="match status" value="1"/>
</dbReference>
<comment type="subunit">
    <text evidence="10">Monomer.</text>
</comment>
<evidence type="ECO:0000256" key="2">
    <source>
        <dbReference type="ARBA" id="ARBA00009446"/>
    </source>
</evidence>
<organism evidence="13 14">
    <name type="scientific">Thermobaculum terrenum (strain ATCC BAA-798 / CCMEE 7001 / YNP1)</name>
    <dbReference type="NCBI Taxonomy" id="525904"/>
    <lineage>
        <taxon>Bacteria</taxon>
        <taxon>Bacillati</taxon>
        <taxon>Chloroflexota</taxon>
        <taxon>Chloroflexia</taxon>
        <taxon>Candidatus Thermobaculales</taxon>
        <taxon>Candidatus Thermobaculaceae</taxon>
        <taxon>Thermobaculum</taxon>
    </lineage>
</organism>
<keyword evidence="7 10" id="KW-0799">Topoisomerase</keyword>
<dbReference type="PRINTS" id="PR00417">
    <property type="entry name" value="PRTPISMRASEI"/>
</dbReference>
<dbReference type="InterPro" id="IPR028612">
    <property type="entry name" value="Topoisom_1_IA"/>
</dbReference>
<dbReference type="HAMAP" id="MF_00952">
    <property type="entry name" value="Topoisom_1_prok"/>
    <property type="match status" value="1"/>
</dbReference>
<sequence>MANKLVIVESPTKAKTISRYLGRGYSIKASMGHVRDLPKSKLGVDTEHDFQPQYLIPRDKSKTVKELKESVASAREVYLATDPDREGEAIAWHLIQATGMDTSKARRVVFHEITPDAVRNAMANPREIDMRLVDAQQARRVLDRLVGYNISPLLWKKVKRGLSAGRVQSVALRLVVDREREIQSFVPVEYWTISADLAKQPAKGRKPSRKDQFRALLVRINDEKVEISNEEQARAIIEALEGATYKVLEVKQREIQRKPAPPFITSTMQQEASRKLNFNARRTMSVAQSLYEGVSLGDEGDVGLITYMRTDSTNVATVAQEEARQVIAQLFGDKYLPEKPPVYTKKAKNAQEAHEAIRPTSVKRHPDAIKQYLTSDQYKLYKLIWQRFIASQMANAIIDGTTVDIAAEPRSGGAPYIFRATGSVIKFDGFLVVYQEGKDDDQEEELGSKALPPMTEGEVLNLIQLLPEQHFTQPPPRYTEASLVKALEEQGIGRPSTYAIILSTLQERYYVVKDGKALVPTELGMLVNDLLVEHFPDIVDVNFTSQMEEELDDIASGERAWVPVIKEFYGPFERKVRIAEEEMQKVDIQDEPAGENCPNCGRPMVFKMGRYGKFIACSGFPECRTTKAIVNRTGVQCPACRQGELVERRSRKGRRSIFYACDRYPDCEFTISAKPLPQPCPACGGLQVEDGKNGQKCIRCDGQGNILQKSA</sequence>
<dbReference type="GO" id="GO:0003677">
    <property type="term" value="F:DNA binding"/>
    <property type="evidence" value="ECO:0007669"/>
    <property type="project" value="UniProtKB-KW"/>
</dbReference>
<keyword evidence="3" id="KW-0479">Metal-binding</keyword>
<feature type="domain" description="Topo IA-type catalytic" evidence="12">
    <location>
        <begin position="129"/>
        <end position="577"/>
    </location>
</feature>
<evidence type="ECO:0000256" key="9">
    <source>
        <dbReference type="ARBA" id="ARBA00023235"/>
    </source>
</evidence>
<dbReference type="InterPro" id="IPR006171">
    <property type="entry name" value="TOPRIM_dom"/>
</dbReference>
<comment type="function">
    <text evidence="10">Releases the supercoiling and torsional tension of DNA, which is introduced during the DNA replication and transcription, by transiently cleaving and rejoining one strand of the DNA duplex. Introduces a single-strand break via transesterification at a target site in duplex DNA. The scissile phosphodiester is attacked by the catalytic tyrosine of the enzyme, resulting in the formation of a DNA-(5'-phosphotyrosyl)-enzyme intermediate and the expulsion of a 3'-OH DNA strand. The free DNA strand then undergoes passage around the unbroken strand, thus removing DNA supercoils. Finally, in the religation step, the DNA 3'-OH attacks the covalent intermediate to expel the active-site tyrosine and restore the DNA phosphodiester backbone.</text>
</comment>
<feature type="site" description="Interaction with DNA" evidence="10">
    <location>
        <position position="508"/>
    </location>
</feature>
<gene>
    <name evidence="10" type="primary">topA</name>
    <name evidence="13" type="ordered locus">Tter_0485</name>
</gene>
<dbReference type="Gene3D" id="1.10.290.10">
    <property type="entry name" value="Topoisomerase I, domain 4"/>
    <property type="match status" value="1"/>
</dbReference>
<dbReference type="Gene3D" id="3.30.65.10">
    <property type="entry name" value="Bacterial Topoisomerase I, domain 1"/>
    <property type="match status" value="2"/>
</dbReference>
<dbReference type="InterPro" id="IPR013498">
    <property type="entry name" value="Topo_IA_Znf"/>
</dbReference>
<keyword evidence="4" id="KW-0863">Zinc-finger</keyword>
<feature type="active site" description="O-(5'-phospho-DNA)-tyrosine intermediate" evidence="10">
    <location>
        <position position="307"/>
    </location>
</feature>
<evidence type="ECO:0000256" key="5">
    <source>
        <dbReference type="ARBA" id="ARBA00022833"/>
    </source>
</evidence>
<dbReference type="NCBIfam" id="TIGR01051">
    <property type="entry name" value="topA_bact"/>
    <property type="match status" value="1"/>
</dbReference>
<dbReference type="SMART" id="SM00437">
    <property type="entry name" value="TOP1Ac"/>
    <property type="match status" value="1"/>
</dbReference>
<evidence type="ECO:0000256" key="6">
    <source>
        <dbReference type="ARBA" id="ARBA00022842"/>
    </source>
</evidence>
<dbReference type="Pfam" id="PF01131">
    <property type="entry name" value="Topoisom_bac"/>
    <property type="match status" value="1"/>
</dbReference>
<dbReference type="InterPro" id="IPR013824">
    <property type="entry name" value="Topo_IA_cen_sub1"/>
</dbReference>
<dbReference type="EMBL" id="CP001825">
    <property type="protein sequence ID" value="ACZ41406.1"/>
    <property type="molecule type" value="Genomic_DNA"/>
</dbReference>
<dbReference type="GO" id="GO:0006265">
    <property type="term" value="P:DNA topological change"/>
    <property type="evidence" value="ECO:0007669"/>
    <property type="project" value="UniProtKB-UniRule"/>
</dbReference>
<evidence type="ECO:0000259" key="12">
    <source>
        <dbReference type="PROSITE" id="PS52039"/>
    </source>
</evidence>
<accession>D1CEQ0</accession>
<dbReference type="HOGENOM" id="CLU_002929_4_3_0"/>
<dbReference type="Gene3D" id="2.70.20.10">
    <property type="entry name" value="Topoisomerase I, domain 3"/>
    <property type="match status" value="1"/>
</dbReference>
<dbReference type="Proteomes" id="UP000000323">
    <property type="component" value="Chromosome 1"/>
</dbReference>
<dbReference type="GO" id="GO:0008270">
    <property type="term" value="F:zinc ion binding"/>
    <property type="evidence" value="ECO:0007669"/>
    <property type="project" value="UniProtKB-KW"/>
</dbReference>
<dbReference type="InterPro" id="IPR013825">
    <property type="entry name" value="Topo_IA_cen_sub2"/>
</dbReference>
<name>D1CEQ0_THET1</name>
<keyword evidence="6" id="KW-0460">Magnesium</keyword>
<proteinExistence type="inferred from homology"/>
<comment type="catalytic activity">
    <reaction evidence="1 10">
        <text>ATP-independent breakage of single-stranded DNA, followed by passage and rejoining.</text>
        <dbReference type="EC" id="5.6.2.1"/>
    </reaction>
</comment>
<dbReference type="InterPro" id="IPR023405">
    <property type="entry name" value="Topo_IA_core_domain"/>
</dbReference>
<evidence type="ECO:0000256" key="1">
    <source>
        <dbReference type="ARBA" id="ARBA00000213"/>
    </source>
</evidence>
<feature type="site" description="Interaction with DNA" evidence="10">
    <location>
        <position position="33"/>
    </location>
</feature>
<dbReference type="KEGG" id="ttr:Tter_0485"/>
<dbReference type="Gene3D" id="1.10.460.10">
    <property type="entry name" value="Topoisomerase I, domain 2"/>
    <property type="match status" value="1"/>
</dbReference>
<feature type="site" description="Interaction with DNA" evidence="10">
    <location>
        <position position="140"/>
    </location>
</feature>
<comment type="similarity">
    <text evidence="2 10">Belongs to the type IA topoisomerase family.</text>
</comment>
<dbReference type="InterPro" id="IPR023406">
    <property type="entry name" value="Topo_IA_AS"/>
</dbReference>
<evidence type="ECO:0000256" key="4">
    <source>
        <dbReference type="ARBA" id="ARBA00022771"/>
    </source>
</evidence>
<dbReference type="OrthoDB" id="9804262at2"/>
<feature type="region of interest" description="Interaction with DNA" evidence="10">
    <location>
        <begin position="163"/>
        <end position="168"/>
    </location>
</feature>
<dbReference type="STRING" id="525904.Tter_0485"/>
<dbReference type="GO" id="GO:0005694">
    <property type="term" value="C:chromosome"/>
    <property type="evidence" value="ECO:0007669"/>
    <property type="project" value="InterPro"/>
</dbReference>
<dbReference type="InterPro" id="IPR003602">
    <property type="entry name" value="Topo_IA_DNA-bd_dom"/>
</dbReference>
<feature type="site" description="Interaction with DNA" evidence="10">
    <location>
        <position position="148"/>
    </location>
</feature>
<dbReference type="InterPro" id="IPR034149">
    <property type="entry name" value="TOPRIM_TopoI"/>
</dbReference>
<keyword evidence="5" id="KW-0862">Zinc</keyword>
<dbReference type="RefSeq" id="WP_012874441.1">
    <property type="nucleotide sequence ID" value="NC_013525.1"/>
</dbReference>
<feature type="site" description="Interaction with DNA" evidence="10">
    <location>
        <position position="139"/>
    </location>
</feature>
<dbReference type="EC" id="5.6.2.1" evidence="10"/>
<dbReference type="PROSITE" id="PS52039">
    <property type="entry name" value="TOPO_IA_2"/>
    <property type="match status" value="1"/>
</dbReference>
<keyword evidence="9 10" id="KW-0413">Isomerase</keyword>